<protein>
    <recommendedName>
        <fullName evidence="5">Endoplasmic reticulum-based factor for assembly of V-ATPase</fullName>
    </recommendedName>
</protein>
<dbReference type="OrthoDB" id="3193718at2759"/>
<dbReference type="GO" id="GO:0070072">
    <property type="term" value="P:vacuolar proton-transporting V-type ATPase complex assembly"/>
    <property type="evidence" value="ECO:0007669"/>
    <property type="project" value="InterPro"/>
</dbReference>
<dbReference type="InterPro" id="IPR021013">
    <property type="entry name" value="ATPase_Vma12"/>
</dbReference>
<evidence type="ECO:0000256" key="1">
    <source>
        <dbReference type="SAM" id="MobiDB-lite"/>
    </source>
</evidence>
<keyword evidence="4" id="KW-1185">Reference proteome</keyword>
<gene>
    <name evidence="3" type="ORF">PAXRUDRAFT_821334</name>
</gene>
<dbReference type="Pfam" id="PF11712">
    <property type="entry name" value="Vma12"/>
    <property type="match status" value="1"/>
</dbReference>
<feature type="transmembrane region" description="Helical" evidence="2">
    <location>
        <begin position="155"/>
        <end position="175"/>
    </location>
</feature>
<dbReference type="HOGENOM" id="CLU_083084_0_0_1"/>
<dbReference type="AlphaFoldDB" id="A0A0D0E6P2"/>
<evidence type="ECO:0000256" key="2">
    <source>
        <dbReference type="SAM" id="Phobius"/>
    </source>
</evidence>
<name>A0A0D0E6P2_9AGAM</name>
<keyword evidence="2" id="KW-0812">Transmembrane</keyword>
<organism evidence="3 4">
    <name type="scientific">Paxillus rubicundulus Ve08.2h10</name>
    <dbReference type="NCBI Taxonomy" id="930991"/>
    <lineage>
        <taxon>Eukaryota</taxon>
        <taxon>Fungi</taxon>
        <taxon>Dikarya</taxon>
        <taxon>Basidiomycota</taxon>
        <taxon>Agaricomycotina</taxon>
        <taxon>Agaricomycetes</taxon>
        <taxon>Agaricomycetidae</taxon>
        <taxon>Boletales</taxon>
        <taxon>Paxilineae</taxon>
        <taxon>Paxillaceae</taxon>
        <taxon>Paxillus</taxon>
    </lineage>
</organism>
<evidence type="ECO:0000313" key="3">
    <source>
        <dbReference type="EMBL" id="KIL00752.1"/>
    </source>
</evidence>
<feature type="region of interest" description="Disordered" evidence="1">
    <location>
        <begin position="195"/>
        <end position="221"/>
    </location>
</feature>
<dbReference type="InParanoid" id="A0A0D0E6P2"/>
<proteinExistence type="predicted"/>
<dbReference type="Proteomes" id="UP000054538">
    <property type="component" value="Unassembled WGS sequence"/>
</dbReference>
<reference evidence="3 4" key="1">
    <citation type="submission" date="2014-04" db="EMBL/GenBank/DDBJ databases">
        <authorList>
            <consortium name="DOE Joint Genome Institute"/>
            <person name="Kuo A."/>
            <person name="Kohler A."/>
            <person name="Jargeat P."/>
            <person name="Nagy L.G."/>
            <person name="Floudas D."/>
            <person name="Copeland A."/>
            <person name="Barry K.W."/>
            <person name="Cichocki N."/>
            <person name="Veneault-Fourrey C."/>
            <person name="LaButti K."/>
            <person name="Lindquist E.A."/>
            <person name="Lipzen A."/>
            <person name="Lundell T."/>
            <person name="Morin E."/>
            <person name="Murat C."/>
            <person name="Sun H."/>
            <person name="Tunlid A."/>
            <person name="Henrissat B."/>
            <person name="Grigoriev I.V."/>
            <person name="Hibbett D.S."/>
            <person name="Martin F."/>
            <person name="Nordberg H.P."/>
            <person name="Cantor M.N."/>
            <person name="Hua S.X."/>
        </authorList>
    </citation>
    <scope>NUCLEOTIDE SEQUENCE [LARGE SCALE GENOMIC DNA]</scope>
    <source>
        <strain evidence="3 4">Ve08.2h10</strain>
    </source>
</reference>
<feature type="transmembrane region" description="Helical" evidence="2">
    <location>
        <begin position="121"/>
        <end position="143"/>
    </location>
</feature>
<sequence>MASCDKLNVSLEPHLLETLLPLQGVLPTELSDELTSYLSSGQNARTIPIIPYECIQRVSRWCRTSDGRKALQNCSPSLDPQSYTMVSLLAGVRTSPEKHFPPYMAEDPEEERRRISNDRKAISTLVNSVLSIAGTGVATWWASGHTGLKVEWRTMSAMCAALVVAFAEVVLYMIWDSRRSSQPLQPSRQRRVLVTRKKGVAEKDGEVDIPPQASSTGFEGATLRHRIGAAAAEPTGR</sequence>
<accession>A0A0D0E6P2</accession>
<evidence type="ECO:0000313" key="4">
    <source>
        <dbReference type="Proteomes" id="UP000054538"/>
    </source>
</evidence>
<keyword evidence="2" id="KW-1133">Transmembrane helix</keyword>
<dbReference type="EMBL" id="KN824827">
    <property type="protein sequence ID" value="KIL00752.1"/>
    <property type="molecule type" value="Genomic_DNA"/>
</dbReference>
<keyword evidence="2" id="KW-0472">Membrane</keyword>
<evidence type="ECO:0008006" key="5">
    <source>
        <dbReference type="Google" id="ProtNLM"/>
    </source>
</evidence>
<reference evidence="4" key="2">
    <citation type="submission" date="2015-01" db="EMBL/GenBank/DDBJ databases">
        <title>Evolutionary Origins and Diversification of the Mycorrhizal Mutualists.</title>
        <authorList>
            <consortium name="DOE Joint Genome Institute"/>
            <consortium name="Mycorrhizal Genomics Consortium"/>
            <person name="Kohler A."/>
            <person name="Kuo A."/>
            <person name="Nagy L.G."/>
            <person name="Floudas D."/>
            <person name="Copeland A."/>
            <person name="Barry K.W."/>
            <person name="Cichocki N."/>
            <person name="Veneault-Fourrey C."/>
            <person name="LaButti K."/>
            <person name="Lindquist E.A."/>
            <person name="Lipzen A."/>
            <person name="Lundell T."/>
            <person name="Morin E."/>
            <person name="Murat C."/>
            <person name="Riley R."/>
            <person name="Ohm R."/>
            <person name="Sun H."/>
            <person name="Tunlid A."/>
            <person name="Henrissat B."/>
            <person name="Grigoriev I.V."/>
            <person name="Hibbett D.S."/>
            <person name="Martin F."/>
        </authorList>
    </citation>
    <scope>NUCLEOTIDE SEQUENCE [LARGE SCALE GENOMIC DNA]</scope>
    <source>
        <strain evidence="4">Ve08.2h10</strain>
    </source>
</reference>